<feature type="transmembrane region" description="Helical" evidence="8">
    <location>
        <begin position="81"/>
        <end position="99"/>
    </location>
</feature>
<keyword evidence="3" id="KW-0808">Transferase</keyword>
<comment type="subcellular location">
    <subcellularLocation>
        <location evidence="1">Cell membrane</location>
        <topology evidence="1">Multi-pass membrane protein</topology>
    </subcellularLocation>
</comment>
<dbReference type="Pfam" id="PF01757">
    <property type="entry name" value="Acyl_transf_3"/>
    <property type="match status" value="1"/>
</dbReference>
<keyword evidence="7 11" id="KW-0012">Acyltransferase</keyword>
<feature type="transmembrane region" description="Helical" evidence="8">
    <location>
        <begin position="424"/>
        <end position="444"/>
    </location>
</feature>
<name>A0ABV6P272_9ACTN</name>
<feature type="transmembrane region" description="Helical" evidence="8">
    <location>
        <begin position="317"/>
        <end position="339"/>
    </location>
</feature>
<gene>
    <name evidence="11" type="ORF">ACFFHU_23700</name>
</gene>
<evidence type="ECO:0000256" key="3">
    <source>
        <dbReference type="ARBA" id="ARBA00022679"/>
    </source>
</evidence>
<keyword evidence="12" id="KW-1185">Reference proteome</keyword>
<feature type="domain" description="SGNH" evidence="10">
    <location>
        <begin position="486"/>
        <end position="693"/>
    </location>
</feature>
<feature type="transmembrane region" description="Helical" evidence="8">
    <location>
        <begin position="391"/>
        <end position="409"/>
    </location>
</feature>
<dbReference type="GO" id="GO:0016746">
    <property type="term" value="F:acyltransferase activity"/>
    <property type="evidence" value="ECO:0007669"/>
    <property type="project" value="UniProtKB-KW"/>
</dbReference>
<dbReference type="InterPro" id="IPR036514">
    <property type="entry name" value="SGNH_hydro_sf"/>
</dbReference>
<keyword evidence="6 8" id="KW-0472">Membrane</keyword>
<feature type="transmembrane region" description="Helical" evidence="8">
    <location>
        <begin position="351"/>
        <end position="371"/>
    </location>
</feature>
<keyword evidence="4 8" id="KW-0812">Transmembrane</keyword>
<evidence type="ECO:0000259" key="10">
    <source>
        <dbReference type="Pfam" id="PF19040"/>
    </source>
</evidence>
<evidence type="ECO:0000256" key="8">
    <source>
        <dbReference type="SAM" id="Phobius"/>
    </source>
</evidence>
<dbReference type="InterPro" id="IPR050879">
    <property type="entry name" value="Acyltransferase_3"/>
</dbReference>
<dbReference type="Gene3D" id="3.40.50.1110">
    <property type="entry name" value="SGNH hydrolase"/>
    <property type="match status" value="1"/>
</dbReference>
<evidence type="ECO:0000313" key="11">
    <source>
        <dbReference type="EMBL" id="MFC0567131.1"/>
    </source>
</evidence>
<organism evidence="11 12">
    <name type="scientific">Plantactinospora siamensis</name>
    <dbReference type="NCBI Taxonomy" id="555372"/>
    <lineage>
        <taxon>Bacteria</taxon>
        <taxon>Bacillati</taxon>
        <taxon>Actinomycetota</taxon>
        <taxon>Actinomycetes</taxon>
        <taxon>Micromonosporales</taxon>
        <taxon>Micromonosporaceae</taxon>
        <taxon>Plantactinospora</taxon>
    </lineage>
</organism>
<evidence type="ECO:0000259" key="9">
    <source>
        <dbReference type="Pfam" id="PF01757"/>
    </source>
</evidence>
<feature type="transmembrane region" description="Helical" evidence="8">
    <location>
        <begin position="43"/>
        <end position="60"/>
    </location>
</feature>
<accession>A0ABV6P272</accession>
<feature type="transmembrane region" description="Helical" evidence="8">
    <location>
        <begin position="145"/>
        <end position="164"/>
    </location>
</feature>
<dbReference type="Proteomes" id="UP001589894">
    <property type="component" value="Unassembled WGS sequence"/>
</dbReference>
<dbReference type="InterPro" id="IPR043968">
    <property type="entry name" value="SGNH"/>
</dbReference>
<feature type="transmembrane region" description="Helical" evidence="8">
    <location>
        <begin position="206"/>
        <end position="223"/>
    </location>
</feature>
<dbReference type="SUPFAM" id="SSF52266">
    <property type="entry name" value="SGNH hydrolase"/>
    <property type="match status" value="1"/>
</dbReference>
<reference evidence="11 12" key="1">
    <citation type="submission" date="2024-09" db="EMBL/GenBank/DDBJ databases">
        <authorList>
            <person name="Sun Q."/>
            <person name="Mori K."/>
        </authorList>
    </citation>
    <scope>NUCLEOTIDE SEQUENCE [LARGE SCALE GENOMIC DNA]</scope>
    <source>
        <strain evidence="11 12">TBRC 2205</strain>
    </source>
</reference>
<sequence length="712" mass="75307">MSDDKPHGLGYRPALDGVRALAVAAVLAFHGGVAALPGGFLGVDVFFVLSGFLISSLLLAEHGRTGRLALGAFWARRARRLLPALLLVVVAVVAVGRRITPATELPALRSDALAAIGYVANWRMAYRGGDYFTATATASPLQHTWSLGIEEQFYLLWPLVVVVLAARRRLLFGLTLAGVAVSTLLLGRLFVPGAVDRAYYGTDTRAAALLVGAALAVLLAGPLRRPAAVRGAVATGPGRPARGVVRVGLPAGGMAAVEPPVGGMHRAGRPAGAGWAAGGGRHRGAGVWARVRHPVLGASALAGALVIAWSWRHATGASAWLYAGGFLLVALAVAAVLAHAVLSPASPTARLLGLPPLVWLGRISYGVYLWHWPLYGWVDADRTGLTGLRLLAVRLLATLAIALVSYYAVEQPIRTGRLLPRRRLLAPAVATGAVASVVAVAFLATAPPALPRGPAAPVAIAAPTAPAARNSARSASPMLRSGRRPGKEPRITFLGDSVSWSLGTYLPAQPGLSISVKSIQGCGIARLPEIRYIGEPHPNYPGCDKWDGRWRSGVQAADPDLAVILLDRWELMDRKIDGEYRHIGEPEFDAYLNKELDLAVSIARSRGARVALLTAPYTRRAERPDGGLWPEDDPARVDAWNGLLRAAAARGGGSVDVVDLNGRACPDGRFTWSVDNVRLRSDGLHFTPDGVQRWIAPWLIPQLANLAVNGRR</sequence>
<evidence type="ECO:0000256" key="7">
    <source>
        <dbReference type="ARBA" id="ARBA00023315"/>
    </source>
</evidence>
<feature type="transmembrane region" description="Helical" evidence="8">
    <location>
        <begin position="171"/>
        <end position="191"/>
    </location>
</feature>
<keyword evidence="2" id="KW-1003">Cell membrane</keyword>
<feature type="domain" description="Acyltransferase 3" evidence="9">
    <location>
        <begin position="13"/>
        <end position="403"/>
    </location>
</feature>
<keyword evidence="5 8" id="KW-1133">Transmembrane helix</keyword>
<evidence type="ECO:0000256" key="5">
    <source>
        <dbReference type="ARBA" id="ARBA00022989"/>
    </source>
</evidence>
<evidence type="ECO:0000256" key="4">
    <source>
        <dbReference type="ARBA" id="ARBA00022692"/>
    </source>
</evidence>
<comment type="caution">
    <text evidence="11">The sequence shown here is derived from an EMBL/GenBank/DDBJ whole genome shotgun (WGS) entry which is preliminary data.</text>
</comment>
<evidence type="ECO:0000256" key="1">
    <source>
        <dbReference type="ARBA" id="ARBA00004651"/>
    </source>
</evidence>
<protein>
    <submittedName>
        <fullName evidence="11">Acyltransferase family protein</fullName>
    </submittedName>
</protein>
<dbReference type="Pfam" id="PF19040">
    <property type="entry name" value="SGNH"/>
    <property type="match status" value="1"/>
</dbReference>
<dbReference type="PANTHER" id="PTHR23028">
    <property type="entry name" value="ACETYLTRANSFERASE"/>
    <property type="match status" value="1"/>
</dbReference>
<proteinExistence type="predicted"/>
<feature type="transmembrane region" description="Helical" evidence="8">
    <location>
        <begin position="291"/>
        <end position="311"/>
    </location>
</feature>
<evidence type="ECO:0000313" key="12">
    <source>
        <dbReference type="Proteomes" id="UP001589894"/>
    </source>
</evidence>
<dbReference type="RefSeq" id="WP_377342374.1">
    <property type="nucleotide sequence ID" value="NZ_JBHLUE010000019.1"/>
</dbReference>
<dbReference type="EMBL" id="JBHLUE010000019">
    <property type="protein sequence ID" value="MFC0567131.1"/>
    <property type="molecule type" value="Genomic_DNA"/>
</dbReference>
<evidence type="ECO:0000256" key="2">
    <source>
        <dbReference type="ARBA" id="ARBA00022475"/>
    </source>
</evidence>
<dbReference type="PANTHER" id="PTHR23028:SF53">
    <property type="entry name" value="ACYL_TRANSF_3 DOMAIN-CONTAINING PROTEIN"/>
    <property type="match status" value="1"/>
</dbReference>
<evidence type="ECO:0000256" key="6">
    <source>
        <dbReference type="ARBA" id="ARBA00023136"/>
    </source>
</evidence>
<dbReference type="InterPro" id="IPR002656">
    <property type="entry name" value="Acyl_transf_3_dom"/>
</dbReference>